<evidence type="ECO:0000256" key="3">
    <source>
        <dbReference type="ARBA" id="ARBA00022475"/>
    </source>
</evidence>
<accession>A0ABS4KHK5</accession>
<proteinExistence type="predicted"/>
<dbReference type="InterPro" id="IPR020846">
    <property type="entry name" value="MFS_dom"/>
</dbReference>
<feature type="transmembrane region" description="Helical" evidence="7">
    <location>
        <begin position="258"/>
        <end position="276"/>
    </location>
</feature>
<feature type="transmembrane region" description="Helical" evidence="7">
    <location>
        <begin position="141"/>
        <end position="160"/>
    </location>
</feature>
<sequence>MSRETRNIFLFSFGKFSSVFGTSIYTFAIGLYVLSVTGSGLSFALNLMLSVIPMLIITPIAGILSDRFDRKKIFISMDLLNAVLLIGGYFWALNYGLSLGMIYILTLLMSFFTSIFSIAIESAIPSMVKEEELMKINSLSRIIDSCSSILGPVLGGMIFAFVDIRFFLLINGMSFLLSALSEYFINLKVSKDSSGKTEESPIESMKSGISYLKNSKLILGLIAVFVIFNFSFGFSVVVPLPYIINNVLQLSPTAYGNIQAFLPLGMIIGALVINLLSKILKYEQILMLTSIGVGILIIGIGAPLVTLSFSKEGYTIYYSALMMFIGIFIAFVDIPVMNILQLEIEEAFRGRVLGVVITAVKVVAPIAFLSSGFFLNFIPVYIICFFGGGVLILGNGFFLKKLTRERTKEKTPLALQS</sequence>
<evidence type="ECO:0000256" key="6">
    <source>
        <dbReference type="ARBA" id="ARBA00023136"/>
    </source>
</evidence>
<evidence type="ECO:0000256" key="1">
    <source>
        <dbReference type="ARBA" id="ARBA00004651"/>
    </source>
</evidence>
<evidence type="ECO:0000256" key="4">
    <source>
        <dbReference type="ARBA" id="ARBA00022692"/>
    </source>
</evidence>
<keyword evidence="10" id="KW-1185">Reference proteome</keyword>
<organism evidence="9 10">
    <name type="scientific">Acetoanaerobium pronyense</name>
    <dbReference type="NCBI Taxonomy" id="1482736"/>
    <lineage>
        <taxon>Bacteria</taxon>
        <taxon>Bacillati</taxon>
        <taxon>Bacillota</taxon>
        <taxon>Clostridia</taxon>
        <taxon>Peptostreptococcales</taxon>
        <taxon>Filifactoraceae</taxon>
        <taxon>Acetoanaerobium</taxon>
    </lineage>
</organism>
<evidence type="ECO:0000256" key="7">
    <source>
        <dbReference type="SAM" id="Phobius"/>
    </source>
</evidence>
<keyword evidence="2" id="KW-0813">Transport</keyword>
<evidence type="ECO:0000313" key="10">
    <source>
        <dbReference type="Proteomes" id="UP001314903"/>
    </source>
</evidence>
<keyword evidence="4 7" id="KW-0812">Transmembrane</keyword>
<dbReference type="InterPro" id="IPR011701">
    <property type="entry name" value="MFS"/>
</dbReference>
<feature type="transmembrane region" description="Helical" evidence="7">
    <location>
        <begin position="288"/>
        <end position="310"/>
    </location>
</feature>
<feature type="transmembrane region" description="Helical" evidence="7">
    <location>
        <begin position="352"/>
        <end position="374"/>
    </location>
</feature>
<dbReference type="SUPFAM" id="SSF103473">
    <property type="entry name" value="MFS general substrate transporter"/>
    <property type="match status" value="1"/>
</dbReference>
<dbReference type="Pfam" id="PF07690">
    <property type="entry name" value="MFS_1"/>
    <property type="match status" value="1"/>
</dbReference>
<comment type="caution">
    <text evidence="9">The sequence shown here is derived from an EMBL/GenBank/DDBJ whole genome shotgun (WGS) entry which is preliminary data.</text>
</comment>
<keyword evidence="3" id="KW-1003">Cell membrane</keyword>
<reference evidence="9 10" key="1">
    <citation type="submission" date="2021-03" db="EMBL/GenBank/DDBJ databases">
        <title>Genomic Encyclopedia of Type Strains, Phase IV (KMG-IV): sequencing the most valuable type-strain genomes for metagenomic binning, comparative biology and taxonomic classification.</title>
        <authorList>
            <person name="Goeker M."/>
        </authorList>
    </citation>
    <scope>NUCLEOTIDE SEQUENCE [LARGE SCALE GENOMIC DNA]</scope>
    <source>
        <strain evidence="9 10">DSM 27512</strain>
    </source>
</reference>
<feature type="transmembrane region" description="Helical" evidence="7">
    <location>
        <begin position="380"/>
        <end position="399"/>
    </location>
</feature>
<feature type="transmembrane region" description="Helical" evidence="7">
    <location>
        <begin position="12"/>
        <end position="34"/>
    </location>
</feature>
<name>A0ABS4KHK5_9FIRM</name>
<feature type="transmembrane region" description="Helical" evidence="7">
    <location>
        <begin position="40"/>
        <end position="61"/>
    </location>
</feature>
<gene>
    <name evidence="9" type="ORF">J2Z35_001062</name>
</gene>
<evidence type="ECO:0000256" key="2">
    <source>
        <dbReference type="ARBA" id="ARBA00022448"/>
    </source>
</evidence>
<dbReference type="RefSeq" id="WP_209660198.1">
    <property type="nucleotide sequence ID" value="NZ_JAGGLI010000009.1"/>
</dbReference>
<feature type="transmembrane region" description="Helical" evidence="7">
    <location>
        <begin position="73"/>
        <end position="92"/>
    </location>
</feature>
<evidence type="ECO:0000259" key="8">
    <source>
        <dbReference type="PROSITE" id="PS50850"/>
    </source>
</evidence>
<feature type="transmembrane region" description="Helical" evidence="7">
    <location>
        <begin position="166"/>
        <end position="185"/>
    </location>
</feature>
<dbReference type="PANTHER" id="PTHR43266:SF9">
    <property type="entry name" value="PERMEASE, MAJOR FACILITATOR SUPERFAMILY-RELATED"/>
    <property type="match status" value="1"/>
</dbReference>
<comment type="subcellular location">
    <subcellularLocation>
        <location evidence="1">Cell membrane</location>
        <topology evidence="1">Multi-pass membrane protein</topology>
    </subcellularLocation>
</comment>
<evidence type="ECO:0000256" key="5">
    <source>
        <dbReference type="ARBA" id="ARBA00022989"/>
    </source>
</evidence>
<keyword evidence="6 7" id="KW-0472">Membrane</keyword>
<dbReference type="Gene3D" id="1.20.1250.20">
    <property type="entry name" value="MFS general substrate transporter like domains"/>
    <property type="match status" value="2"/>
</dbReference>
<keyword evidence="5 7" id="KW-1133">Transmembrane helix</keyword>
<dbReference type="InterPro" id="IPR036259">
    <property type="entry name" value="MFS_trans_sf"/>
</dbReference>
<dbReference type="EMBL" id="JAGGLI010000009">
    <property type="protein sequence ID" value="MBP2027268.1"/>
    <property type="molecule type" value="Genomic_DNA"/>
</dbReference>
<dbReference type="Proteomes" id="UP001314903">
    <property type="component" value="Unassembled WGS sequence"/>
</dbReference>
<protein>
    <submittedName>
        <fullName evidence="9">MFS family permease</fullName>
    </submittedName>
</protein>
<feature type="transmembrane region" description="Helical" evidence="7">
    <location>
        <begin position="316"/>
        <end position="340"/>
    </location>
</feature>
<dbReference type="CDD" id="cd06173">
    <property type="entry name" value="MFS_MefA_like"/>
    <property type="match status" value="1"/>
</dbReference>
<feature type="domain" description="Major facilitator superfamily (MFS) profile" evidence="8">
    <location>
        <begin position="7"/>
        <end position="406"/>
    </location>
</feature>
<dbReference type="PROSITE" id="PS50850">
    <property type="entry name" value="MFS"/>
    <property type="match status" value="1"/>
</dbReference>
<dbReference type="PANTHER" id="PTHR43266">
    <property type="entry name" value="MACROLIDE-EFFLUX PROTEIN"/>
    <property type="match status" value="1"/>
</dbReference>
<feature type="transmembrane region" description="Helical" evidence="7">
    <location>
        <begin position="98"/>
        <end position="120"/>
    </location>
</feature>
<feature type="transmembrane region" description="Helical" evidence="7">
    <location>
        <begin position="217"/>
        <end position="238"/>
    </location>
</feature>
<evidence type="ECO:0000313" key="9">
    <source>
        <dbReference type="EMBL" id="MBP2027268.1"/>
    </source>
</evidence>